<keyword evidence="7" id="KW-0998">Cell outer membrane</keyword>
<evidence type="ECO:0000313" key="10">
    <source>
        <dbReference type="Proteomes" id="UP001163821"/>
    </source>
</evidence>
<evidence type="ECO:0000256" key="5">
    <source>
        <dbReference type="ARBA" id="ARBA00022692"/>
    </source>
</evidence>
<comment type="similarity">
    <text evidence="2">Belongs to the outer membrane factor (OMF) (TC 1.B.17) family.</text>
</comment>
<evidence type="ECO:0000256" key="6">
    <source>
        <dbReference type="ARBA" id="ARBA00023136"/>
    </source>
</evidence>
<accession>A0AA41Y9N4</accession>
<dbReference type="GO" id="GO:0015562">
    <property type="term" value="F:efflux transmembrane transporter activity"/>
    <property type="evidence" value="ECO:0007669"/>
    <property type="project" value="InterPro"/>
</dbReference>
<evidence type="ECO:0000256" key="3">
    <source>
        <dbReference type="ARBA" id="ARBA00022448"/>
    </source>
</evidence>
<keyword evidence="6" id="KW-0472">Membrane</keyword>
<evidence type="ECO:0000256" key="2">
    <source>
        <dbReference type="ARBA" id="ARBA00007613"/>
    </source>
</evidence>
<evidence type="ECO:0000313" key="9">
    <source>
        <dbReference type="EMBL" id="MCW0484181.1"/>
    </source>
</evidence>
<keyword evidence="10" id="KW-1185">Reference proteome</keyword>
<keyword evidence="5" id="KW-0812">Transmembrane</keyword>
<organism evidence="9 10">
    <name type="scientific">Gaoshiqia sediminis</name>
    <dbReference type="NCBI Taxonomy" id="2986998"/>
    <lineage>
        <taxon>Bacteria</taxon>
        <taxon>Pseudomonadati</taxon>
        <taxon>Bacteroidota</taxon>
        <taxon>Bacteroidia</taxon>
        <taxon>Marinilabiliales</taxon>
        <taxon>Prolixibacteraceae</taxon>
        <taxon>Gaoshiqia</taxon>
    </lineage>
</organism>
<dbReference type="Gene3D" id="1.20.1600.10">
    <property type="entry name" value="Outer membrane efflux proteins (OEP)"/>
    <property type="match status" value="2"/>
</dbReference>
<keyword evidence="8" id="KW-0175">Coiled coil</keyword>
<name>A0AA41Y9N4_9BACT</name>
<gene>
    <name evidence="9" type="ORF">N2K84_15680</name>
</gene>
<evidence type="ECO:0000256" key="4">
    <source>
        <dbReference type="ARBA" id="ARBA00022452"/>
    </source>
</evidence>
<dbReference type="GO" id="GO:0009279">
    <property type="term" value="C:cell outer membrane"/>
    <property type="evidence" value="ECO:0007669"/>
    <property type="project" value="UniProtKB-SubCell"/>
</dbReference>
<dbReference type="RefSeq" id="WP_282592774.1">
    <property type="nucleotide sequence ID" value="NZ_JAPAAF010000030.1"/>
</dbReference>
<dbReference type="AlphaFoldDB" id="A0AA41Y9N4"/>
<protein>
    <submittedName>
        <fullName evidence="9">TolC family protein</fullName>
    </submittedName>
</protein>
<dbReference type="PANTHER" id="PTHR30026">
    <property type="entry name" value="OUTER MEMBRANE PROTEIN TOLC"/>
    <property type="match status" value="1"/>
</dbReference>
<keyword evidence="4" id="KW-1134">Transmembrane beta strand</keyword>
<dbReference type="InterPro" id="IPR003423">
    <property type="entry name" value="OMP_efflux"/>
</dbReference>
<evidence type="ECO:0000256" key="7">
    <source>
        <dbReference type="ARBA" id="ARBA00023237"/>
    </source>
</evidence>
<sequence length="499" mass="57537">MTRYLMNTVITKIKLLIVFCLLPGSLLLAQQLLDLEQALNIAMQNSPDIRRSLLNLERSQESLNAQNAALKSQFSLSLAPVDFSRTRSFDDFNSTWYTNESWGSSGTFTVSQPILLTDGTISLVNRFGWQRSTNDNTNREDKAFTNNLYVNLAQPLFTYNRLKQQLKELQLDLENSNLSYAMQQLNLEKQVTQFFYNVYMAQMSLNITQEEFKNTEKSYEITKNKVEAGLAAKEELYQAELNYASARSNVENKKVSLENYKDQFKQYIGMDIFEEIAVMADVEARQVDVDLTKAIDYGLGSRMEIRQREINIENSQFDLIQTKSLNEFRGEMNLSIGVIGQDRELGNIYDNPTNNPRVSVAFNVPLWDWGEKKSRIKAQEAVIKTQELNLDEEKKQIVIDIRQVYRSLQNLLNQIDIAKQNEKNAQLTYEINLERYANGDLTSMDLNLFQTQLSEKKMAYAQALIDYKVELLNLKIQTLYDFESGVGIVPEELIKKSKK</sequence>
<comment type="caution">
    <text evidence="9">The sequence shown here is derived from an EMBL/GenBank/DDBJ whole genome shotgun (WGS) entry which is preliminary data.</text>
</comment>
<dbReference type="Proteomes" id="UP001163821">
    <property type="component" value="Unassembled WGS sequence"/>
</dbReference>
<comment type="subcellular location">
    <subcellularLocation>
        <location evidence="1">Cell outer membrane</location>
    </subcellularLocation>
</comment>
<feature type="coiled-coil region" evidence="8">
    <location>
        <begin position="376"/>
        <end position="428"/>
    </location>
</feature>
<dbReference type="GO" id="GO:1990281">
    <property type="term" value="C:efflux pump complex"/>
    <property type="evidence" value="ECO:0007669"/>
    <property type="project" value="TreeGrafter"/>
</dbReference>
<evidence type="ECO:0000256" key="8">
    <source>
        <dbReference type="SAM" id="Coils"/>
    </source>
</evidence>
<dbReference type="SUPFAM" id="SSF56954">
    <property type="entry name" value="Outer membrane efflux proteins (OEP)"/>
    <property type="match status" value="1"/>
</dbReference>
<reference evidence="9" key="1">
    <citation type="submission" date="2022-10" db="EMBL/GenBank/DDBJ databases">
        <title>Gaoshiqiia sediminis gen. nov., sp. nov., isolated from coastal sediment.</title>
        <authorList>
            <person name="Yu W.X."/>
            <person name="Mu D.S."/>
            <person name="Du J.Z."/>
            <person name="Liang Y.Q."/>
        </authorList>
    </citation>
    <scope>NUCLEOTIDE SEQUENCE</scope>
    <source>
        <strain evidence="9">A06</strain>
    </source>
</reference>
<dbReference type="Pfam" id="PF02321">
    <property type="entry name" value="OEP"/>
    <property type="match status" value="2"/>
</dbReference>
<dbReference type="PANTHER" id="PTHR30026:SF20">
    <property type="entry name" value="OUTER MEMBRANE PROTEIN TOLC"/>
    <property type="match status" value="1"/>
</dbReference>
<evidence type="ECO:0000256" key="1">
    <source>
        <dbReference type="ARBA" id="ARBA00004442"/>
    </source>
</evidence>
<keyword evidence="3" id="KW-0813">Transport</keyword>
<dbReference type="EMBL" id="JAPAAF010000030">
    <property type="protein sequence ID" value="MCW0484181.1"/>
    <property type="molecule type" value="Genomic_DNA"/>
</dbReference>
<proteinExistence type="inferred from homology"/>
<dbReference type="InterPro" id="IPR051906">
    <property type="entry name" value="TolC-like"/>
</dbReference>
<dbReference type="GO" id="GO:0015288">
    <property type="term" value="F:porin activity"/>
    <property type="evidence" value="ECO:0007669"/>
    <property type="project" value="TreeGrafter"/>
</dbReference>